<dbReference type="InterPro" id="IPR001232">
    <property type="entry name" value="SKP1-like"/>
</dbReference>
<protein>
    <recommendedName>
        <fullName evidence="3">Elongin-C</fullName>
    </recommendedName>
</protein>
<dbReference type="InterPro" id="IPR039948">
    <property type="entry name" value="ELC1"/>
</dbReference>
<dbReference type="InterPro" id="IPR016073">
    <property type="entry name" value="Skp1_comp_POZ"/>
</dbReference>
<comment type="subcellular location">
    <subcellularLocation>
        <location evidence="1">Nucleus</location>
    </subcellularLocation>
</comment>
<evidence type="ECO:0000256" key="1">
    <source>
        <dbReference type="ARBA" id="ARBA00004123"/>
    </source>
</evidence>
<sequence>MSADAPSGADFVKLVSAEGHEFFVTRKVAMVSGTIRAMLESSMKEANSGVIPFPEISTAVLEKTIQYCHYKLRYTNSTTKIPEFKIEPDMALELLMSSNYLDL</sequence>
<dbReference type="FunFam" id="3.30.710.10:FF:000035">
    <property type="entry name" value="Elongin C transcription elongation factor"/>
    <property type="match status" value="1"/>
</dbReference>
<dbReference type="GO" id="GO:0005634">
    <property type="term" value="C:nucleus"/>
    <property type="evidence" value="ECO:0007669"/>
    <property type="project" value="UniProtKB-SubCell"/>
</dbReference>
<feature type="domain" description="SKP1 component POZ" evidence="5">
    <location>
        <begin position="11"/>
        <end position="71"/>
    </location>
</feature>
<keyword evidence="4" id="KW-0539">Nucleus</keyword>
<evidence type="ECO:0000313" key="6">
    <source>
        <dbReference type="EMBL" id="GMI10740.1"/>
    </source>
</evidence>
<evidence type="ECO:0000256" key="4">
    <source>
        <dbReference type="ARBA" id="ARBA00023242"/>
    </source>
</evidence>
<gene>
    <name evidence="6" type="ORF">TrLO_g9035</name>
</gene>
<name>A0A9W7FEM5_9STRA</name>
<dbReference type="OrthoDB" id="249087at2759"/>
<dbReference type="PANTHER" id="PTHR20648">
    <property type="entry name" value="ELONGIN-C"/>
    <property type="match status" value="1"/>
</dbReference>
<evidence type="ECO:0000259" key="5">
    <source>
        <dbReference type="Pfam" id="PF03931"/>
    </source>
</evidence>
<dbReference type="Pfam" id="PF03931">
    <property type="entry name" value="Skp1_POZ"/>
    <property type="match status" value="1"/>
</dbReference>
<evidence type="ECO:0000313" key="7">
    <source>
        <dbReference type="Proteomes" id="UP001165122"/>
    </source>
</evidence>
<keyword evidence="7" id="KW-1185">Reference proteome</keyword>
<dbReference type="GO" id="GO:0006511">
    <property type="term" value="P:ubiquitin-dependent protein catabolic process"/>
    <property type="evidence" value="ECO:0007669"/>
    <property type="project" value="InterPro"/>
</dbReference>
<dbReference type="InterPro" id="IPR011333">
    <property type="entry name" value="SKP1/BTB/POZ_sf"/>
</dbReference>
<evidence type="ECO:0000256" key="2">
    <source>
        <dbReference type="ARBA" id="ARBA00009993"/>
    </source>
</evidence>
<accession>A0A9W7FEM5</accession>
<dbReference type="Proteomes" id="UP001165122">
    <property type="component" value="Unassembled WGS sequence"/>
</dbReference>
<reference evidence="7" key="1">
    <citation type="journal article" date="2023" name="Commun. Biol.">
        <title>Genome analysis of Parmales, the sister group of diatoms, reveals the evolutionary specialization of diatoms from phago-mixotrophs to photoautotrophs.</title>
        <authorList>
            <person name="Ban H."/>
            <person name="Sato S."/>
            <person name="Yoshikawa S."/>
            <person name="Yamada K."/>
            <person name="Nakamura Y."/>
            <person name="Ichinomiya M."/>
            <person name="Sato N."/>
            <person name="Blanc-Mathieu R."/>
            <person name="Endo H."/>
            <person name="Kuwata A."/>
            <person name="Ogata H."/>
        </authorList>
    </citation>
    <scope>NUCLEOTIDE SEQUENCE [LARGE SCALE GENOMIC DNA]</scope>
    <source>
        <strain evidence="7">NIES 3700</strain>
    </source>
</reference>
<organism evidence="6 7">
    <name type="scientific">Triparma laevis f. longispina</name>
    <dbReference type="NCBI Taxonomy" id="1714387"/>
    <lineage>
        <taxon>Eukaryota</taxon>
        <taxon>Sar</taxon>
        <taxon>Stramenopiles</taxon>
        <taxon>Ochrophyta</taxon>
        <taxon>Bolidophyceae</taxon>
        <taxon>Parmales</taxon>
        <taxon>Triparmaceae</taxon>
        <taxon>Triparma</taxon>
    </lineage>
</organism>
<comment type="similarity">
    <text evidence="2">Belongs to the SKP1 family.</text>
</comment>
<comment type="caution">
    <text evidence="6">The sequence shown here is derived from an EMBL/GenBank/DDBJ whole genome shotgun (WGS) entry which is preliminary data.</text>
</comment>
<dbReference type="Gene3D" id="3.30.710.10">
    <property type="entry name" value="Potassium Channel Kv1.1, Chain A"/>
    <property type="match status" value="1"/>
</dbReference>
<dbReference type="CDD" id="cd18321">
    <property type="entry name" value="BTB_POZ_EloC"/>
    <property type="match status" value="1"/>
</dbReference>
<evidence type="ECO:0000256" key="3">
    <source>
        <dbReference type="ARBA" id="ARBA00021347"/>
    </source>
</evidence>
<dbReference type="SMART" id="SM00512">
    <property type="entry name" value="Skp1"/>
    <property type="match status" value="1"/>
</dbReference>
<dbReference type="EMBL" id="BRXW01000152">
    <property type="protein sequence ID" value="GMI10740.1"/>
    <property type="molecule type" value="Genomic_DNA"/>
</dbReference>
<proteinExistence type="inferred from homology"/>
<dbReference type="AlphaFoldDB" id="A0A9W7FEM5"/>
<dbReference type="SUPFAM" id="SSF54695">
    <property type="entry name" value="POZ domain"/>
    <property type="match status" value="1"/>
</dbReference>